<dbReference type="InterPro" id="IPR003447">
    <property type="entry name" value="FEMABX"/>
</dbReference>
<name>A0A917V0W8_9BACI</name>
<evidence type="ECO:0000313" key="2">
    <source>
        <dbReference type="EMBL" id="GGK05779.1"/>
    </source>
</evidence>
<dbReference type="GO" id="GO:0016755">
    <property type="term" value="F:aminoacyltransferase activity"/>
    <property type="evidence" value="ECO:0007669"/>
    <property type="project" value="InterPro"/>
</dbReference>
<comment type="subcellular location">
    <subcellularLocation>
        <location evidence="1">Cytoplasm</location>
    </subcellularLocation>
</comment>
<sequence>MNKVESLRKNRQLVISYAFHQSGHKLVSHLYIADGKRAIMLYSCSVHYDDIKPIEISRANRYLHWQDILYFKETGYRVYDFLGLSIDEEDREQQNINKFKRGFGGREELNYNSYTAQTMKGKVMLLLLRWKWRNQPEIINRKAIIDL</sequence>
<accession>A0A917V0W8</accession>
<organism evidence="2 3">
    <name type="scientific">Lentibacillus kapialis</name>
    <dbReference type="NCBI Taxonomy" id="340214"/>
    <lineage>
        <taxon>Bacteria</taxon>
        <taxon>Bacillati</taxon>
        <taxon>Bacillota</taxon>
        <taxon>Bacilli</taxon>
        <taxon>Bacillales</taxon>
        <taxon>Bacillaceae</taxon>
        <taxon>Lentibacillus</taxon>
    </lineage>
</organism>
<protein>
    <submittedName>
        <fullName evidence="2">Uncharacterized protein</fullName>
    </submittedName>
</protein>
<reference evidence="2" key="2">
    <citation type="submission" date="2020-09" db="EMBL/GenBank/DDBJ databases">
        <authorList>
            <person name="Sun Q."/>
            <person name="Ohkuma M."/>
        </authorList>
    </citation>
    <scope>NUCLEOTIDE SEQUENCE</scope>
    <source>
        <strain evidence="2">JCM 12580</strain>
    </source>
</reference>
<dbReference type="EMBL" id="BMNQ01000062">
    <property type="protein sequence ID" value="GGK05779.1"/>
    <property type="molecule type" value="Genomic_DNA"/>
</dbReference>
<dbReference type="Proteomes" id="UP000658382">
    <property type="component" value="Unassembled WGS sequence"/>
</dbReference>
<proteinExistence type="predicted"/>
<evidence type="ECO:0000313" key="3">
    <source>
        <dbReference type="Proteomes" id="UP000658382"/>
    </source>
</evidence>
<dbReference type="GO" id="GO:0044038">
    <property type="term" value="P:cell wall macromolecule biosynthetic process"/>
    <property type="evidence" value="ECO:0007669"/>
    <property type="project" value="InterPro"/>
</dbReference>
<dbReference type="SUPFAM" id="SSF55729">
    <property type="entry name" value="Acyl-CoA N-acyltransferases (Nat)"/>
    <property type="match status" value="1"/>
</dbReference>
<gene>
    <name evidence="2" type="ORF">GCM10007063_30200</name>
</gene>
<evidence type="ECO:0000256" key="1">
    <source>
        <dbReference type="ARBA" id="ARBA00004496"/>
    </source>
</evidence>
<reference evidence="2" key="1">
    <citation type="journal article" date="2014" name="Int. J. Syst. Evol. Microbiol.">
        <title>Complete genome sequence of Corynebacterium casei LMG S-19264T (=DSM 44701T), isolated from a smear-ripened cheese.</title>
        <authorList>
            <consortium name="US DOE Joint Genome Institute (JGI-PGF)"/>
            <person name="Walter F."/>
            <person name="Albersmeier A."/>
            <person name="Kalinowski J."/>
            <person name="Ruckert C."/>
        </authorList>
    </citation>
    <scope>NUCLEOTIDE SEQUENCE</scope>
    <source>
        <strain evidence="2">JCM 12580</strain>
    </source>
</reference>
<dbReference type="RefSeq" id="WP_188633944.1">
    <property type="nucleotide sequence ID" value="NZ_BMNQ01000062.1"/>
</dbReference>
<dbReference type="AlphaFoldDB" id="A0A917V0W8"/>
<keyword evidence="3" id="KW-1185">Reference proteome</keyword>
<dbReference type="InterPro" id="IPR016181">
    <property type="entry name" value="Acyl_CoA_acyltransferase"/>
</dbReference>
<dbReference type="Gene3D" id="3.40.630.30">
    <property type="match status" value="1"/>
</dbReference>
<comment type="caution">
    <text evidence="2">The sequence shown here is derived from an EMBL/GenBank/DDBJ whole genome shotgun (WGS) entry which is preliminary data.</text>
</comment>
<dbReference type="GO" id="GO:0005737">
    <property type="term" value="C:cytoplasm"/>
    <property type="evidence" value="ECO:0007669"/>
    <property type="project" value="UniProtKB-SubCell"/>
</dbReference>
<dbReference type="PROSITE" id="PS51191">
    <property type="entry name" value="FEMABX"/>
    <property type="match status" value="1"/>
</dbReference>